<keyword evidence="3" id="KW-1185">Reference proteome</keyword>
<gene>
    <name evidence="2" type="ORF">NCTC10194_00566</name>
</gene>
<dbReference type="EMBL" id="LR215024">
    <property type="protein sequence ID" value="VEU70770.1"/>
    <property type="molecule type" value="Genomic_DNA"/>
</dbReference>
<evidence type="ECO:0000313" key="3">
    <source>
        <dbReference type="Proteomes" id="UP000290815"/>
    </source>
</evidence>
<name>A0A449AVV5_9BACT</name>
<evidence type="ECO:0008006" key="4">
    <source>
        <dbReference type="Google" id="ProtNLM"/>
    </source>
</evidence>
<accession>A0A449AVV5</accession>
<evidence type="ECO:0000256" key="1">
    <source>
        <dbReference type="SAM" id="Coils"/>
    </source>
</evidence>
<feature type="coiled-coil region" evidence="1">
    <location>
        <begin position="152"/>
        <end position="179"/>
    </location>
</feature>
<proteinExistence type="predicted"/>
<protein>
    <recommendedName>
        <fullName evidence="4">YqaJ viral recombinase domain-containing protein</fullName>
    </recommendedName>
</protein>
<organism evidence="2 3">
    <name type="scientific">Mycoplasmopsis glycophila</name>
    <dbReference type="NCBI Taxonomy" id="171285"/>
    <lineage>
        <taxon>Bacteria</taxon>
        <taxon>Bacillati</taxon>
        <taxon>Mycoplasmatota</taxon>
        <taxon>Mycoplasmoidales</taxon>
        <taxon>Metamycoplasmataceae</taxon>
        <taxon>Mycoplasmopsis</taxon>
    </lineage>
</organism>
<dbReference type="RefSeq" id="WP_027333602.1">
    <property type="nucleotide sequence ID" value="NZ_LR215024.1"/>
</dbReference>
<sequence length="320" mass="37633">MAKRKFYNKKDYFVDLQSNKIILSDELFAQLNSNNQWTKYKKIGGSSIGDILLKNEAFKSEFNAFCHITRLKLPVLTQKYVRAGVILEPLIFDKLREIQPNKDKLTILNYVAEEYEYDYFKGKDPIFGGVPDGYMCSLKELEVEKQINTLKNELAQNHNSELESKLIELEKQWSNLHSEGVILEIKTAGLKKLPKWDAGEVDLSYRKQSQLYSYLNGNKRYVIVALFLQEEDYKEPALVNLNQRNMRTYKYTINESEVKDDIETVRNWYQKYTNTKESPLFDLQKDQDQVEYLLCENEEQWGELLEKWKKAGKADLDVQP</sequence>
<dbReference type="NCBIfam" id="NF045870">
    <property type="entry name" value="MAGa7180_fam_nucl"/>
    <property type="match status" value="1"/>
</dbReference>
<dbReference type="Proteomes" id="UP000290815">
    <property type="component" value="Chromosome"/>
</dbReference>
<dbReference type="InterPro" id="IPR011335">
    <property type="entry name" value="Restrct_endonuc-II-like"/>
</dbReference>
<dbReference type="SUPFAM" id="SSF52980">
    <property type="entry name" value="Restriction endonuclease-like"/>
    <property type="match status" value="1"/>
</dbReference>
<reference evidence="2 3" key="1">
    <citation type="submission" date="2019-01" db="EMBL/GenBank/DDBJ databases">
        <authorList>
            <consortium name="Pathogen Informatics"/>
        </authorList>
    </citation>
    <scope>NUCLEOTIDE SEQUENCE [LARGE SCALE GENOMIC DNA]</scope>
    <source>
        <strain evidence="2 3">NCTC10194</strain>
    </source>
</reference>
<dbReference type="KEGG" id="mgly:NCTC10194_00566"/>
<keyword evidence="1" id="KW-0175">Coiled coil</keyword>
<dbReference type="AlphaFoldDB" id="A0A449AVV5"/>
<evidence type="ECO:0000313" key="2">
    <source>
        <dbReference type="EMBL" id="VEU70770.1"/>
    </source>
</evidence>